<dbReference type="Proteomes" id="UP000077315">
    <property type="component" value="Unassembled WGS sequence"/>
</dbReference>
<dbReference type="PANTHER" id="PTHR13651">
    <property type="entry name" value="PROTEIN ABITRAM"/>
    <property type="match status" value="1"/>
</dbReference>
<evidence type="ECO:0000256" key="1">
    <source>
        <dbReference type="ARBA" id="ARBA00010764"/>
    </source>
</evidence>
<dbReference type="InterPro" id="IPR033753">
    <property type="entry name" value="GCV_H/Fam206"/>
</dbReference>
<dbReference type="STRING" id="763407.A0A167JJS4"/>
<organism evidence="4 5">
    <name type="scientific">Phycomyces blakesleeanus (strain ATCC 8743b / DSM 1359 / FGSC 10004 / NBRC 33097 / NRRL 1555)</name>
    <dbReference type="NCBI Taxonomy" id="763407"/>
    <lineage>
        <taxon>Eukaryota</taxon>
        <taxon>Fungi</taxon>
        <taxon>Fungi incertae sedis</taxon>
        <taxon>Mucoromycota</taxon>
        <taxon>Mucoromycotina</taxon>
        <taxon>Mucoromycetes</taxon>
        <taxon>Mucorales</taxon>
        <taxon>Phycomycetaceae</taxon>
        <taxon>Phycomyces</taxon>
    </lineage>
</organism>
<dbReference type="EMBL" id="KV441005">
    <property type="protein sequence ID" value="OAD66129.1"/>
    <property type="molecule type" value="Genomic_DNA"/>
</dbReference>
<dbReference type="Gene3D" id="2.40.50.100">
    <property type="match status" value="1"/>
</dbReference>
<dbReference type="RefSeq" id="XP_018284169.1">
    <property type="nucleotide sequence ID" value="XM_018434225.1"/>
</dbReference>
<dbReference type="AlphaFoldDB" id="A0A167JJS4"/>
<evidence type="ECO:0000313" key="5">
    <source>
        <dbReference type="Proteomes" id="UP000077315"/>
    </source>
</evidence>
<dbReference type="InterPro" id="IPR011053">
    <property type="entry name" value="Single_hybrid_motif"/>
</dbReference>
<dbReference type="OrthoDB" id="48130at2759"/>
<dbReference type="PANTHER" id="PTHR13651:SF0">
    <property type="entry name" value="PROTEIN ABITRAM"/>
    <property type="match status" value="1"/>
</dbReference>
<comment type="similarity">
    <text evidence="1">Belongs to the ABITRAM family.</text>
</comment>
<evidence type="ECO:0000313" key="4">
    <source>
        <dbReference type="EMBL" id="OAD66129.1"/>
    </source>
</evidence>
<dbReference type="VEuPathDB" id="FungiDB:PHYBLDRAFT_160668"/>
<proteinExistence type="inferred from homology"/>
<reference evidence="5" key="1">
    <citation type="submission" date="2015-06" db="EMBL/GenBank/DDBJ databases">
        <title>Expansion of signal transduction pathways in fungi by whole-genome duplication.</title>
        <authorList>
            <consortium name="DOE Joint Genome Institute"/>
            <person name="Corrochano L.M."/>
            <person name="Kuo A."/>
            <person name="Marcet-Houben M."/>
            <person name="Polaino S."/>
            <person name="Salamov A."/>
            <person name="Villalobos J.M."/>
            <person name="Alvarez M.I."/>
            <person name="Avalos J."/>
            <person name="Benito E.P."/>
            <person name="Benoit I."/>
            <person name="Burger G."/>
            <person name="Camino L.P."/>
            <person name="Canovas D."/>
            <person name="Cerda-Olmedo E."/>
            <person name="Cheng J.-F."/>
            <person name="Dominguez A."/>
            <person name="Elias M."/>
            <person name="Eslava A.P."/>
            <person name="Glaser F."/>
            <person name="Grimwood J."/>
            <person name="Gutierrez G."/>
            <person name="Heitman J."/>
            <person name="Henrissat B."/>
            <person name="Iturriaga E.A."/>
            <person name="Lang B.F."/>
            <person name="Lavin J.L."/>
            <person name="Lee S."/>
            <person name="Li W."/>
            <person name="Lindquist E."/>
            <person name="Lopez-Garcia S."/>
            <person name="Luque E.M."/>
            <person name="Marcos A.T."/>
            <person name="Martin J."/>
            <person name="McCluskey K."/>
            <person name="Medina H.R."/>
            <person name="Miralles-Duran A."/>
            <person name="Miyazaki A."/>
            <person name="Munoz-Torres E."/>
            <person name="Oguiza J.A."/>
            <person name="Ohm R."/>
            <person name="Olmedo M."/>
            <person name="Orejas M."/>
            <person name="Ortiz-Castellanos L."/>
            <person name="Pisabarro A.G."/>
            <person name="Rodriguez-Romero J."/>
            <person name="Ruiz-Herrera J."/>
            <person name="Ruiz-Vazquez R."/>
            <person name="Sanz C."/>
            <person name="Schackwitz W."/>
            <person name="Schmutz J."/>
            <person name="Shahriari M."/>
            <person name="Shelest E."/>
            <person name="Silva-Franco F."/>
            <person name="Soanes D."/>
            <person name="Syed K."/>
            <person name="Tagua V.G."/>
            <person name="Talbot N.J."/>
            <person name="Thon M."/>
            <person name="De vries R.P."/>
            <person name="Wiebenga A."/>
            <person name="Yadav J.S."/>
            <person name="Braun E.L."/>
            <person name="Baker S."/>
            <person name="Garre V."/>
            <person name="Horwitz B."/>
            <person name="Torres-Martinez S."/>
            <person name="Idnurm A."/>
            <person name="Herrera-Estrella A."/>
            <person name="Gabaldon T."/>
            <person name="Grigoriev I.V."/>
        </authorList>
    </citation>
    <scope>NUCLEOTIDE SEQUENCE [LARGE SCALE GENOMIC DNA]</scope>
    <source>
        <strain evidence="5">NRRL 1555(-)</strain>
    </source>
</reference>
<evidence type="ECO:0000256" key="2">
    <source>
        <dbReference type="ARBA" id="ARBA00019325"/>
    </source>
</evidence>
<protein>
    <recommendedName>
        <fullName evidence="2">Protein Abitram</fullName>
    </recommendedName>
    <alternativeName>
        <fullName evidence="3">Actin-binding transcription modulator</fullName>
    </alternativeName>
</protein>
<dbReference type="Pfam" id="PF01597">
    <property type="entry name" value="GCV_H"/>
    <property type="match status" value="1"/>
</dbReference>
<dbReference type="SUPFAM" id="SSF51230">
    <property type="entry name" value="Single hybrid motif"/>
    <property type="match status" value="1"/>
</dbReference>
<dbReference type="GeneID" id="28995131"/>
<accession>A0A167JJS4</accession>
<name>A0A167JJS4_PHYB8</name>
<evidence type="ECO:0000256" key="3">
    <source>
        <dbReference type="ARBA" id="ARBA00030463"/>
    </source>
</evidence>
<dbReference type="InParanoid" id="A0A167JJS4"/>
<dbReference type="InterPro" id="IPR039169">
    <property type="entry name" value="Abitram"/>
</dbReference>
<sequence length="187" mass="21100">MATTQSADYDISKYTDRVSLWSNDPNAHLSGYFTLYYHVESELTPTKPDTILGDIYVRQAPNKICVLGLSPSHPFIVSSSSLNKDDLKKECNVVLATELVGTKVTYDTTIAQIIVGQITYLIKARMQGQLLELNPRLKDTPELLWEHTMDTGYIAVIMSRVDDTKQQLKGYLTEEEYNTSLAEKKSE</sequence>
<keyword evidence="5" id="KW-1185">Reference proteome</keyword>
<gene>
    <name evidence="4" type="ORF">PHYBLDRAFT_160668</name>
</gene>